<comment type="subcellular location">
    <subcellularLocation>
        <location evidence="1">Cell membrane</location>
        <topology evidence="1">Multi-pass membrane protein</topology>
    </subcellularLocation>
</comment>
<evidence type="ECO:0000256" key="8">
    <source>
        <dbReference type="SAM" id="Phobius"/>
    </source>
</evidence>
<dbReference type="Proteomes" id="UP001597295">
    <property type="component" value="Unassembled WGS sequence"/>
</dbReference>
<feature type="transmembrane region" description="Helical" evidence="8">
    <location>
        <begin position="340"/>
        <end position="361"/>
    </location>
</feature>
<feature type="transmembrane region" description="Helical" evidence="8">
    <location>
        <begin position="171"/>
        <end position="195"/>
    </location>
</feature>
<organism evidence="10 11">
    <name type="scientific">Lacibacterium aquatile</name>
    <dbReference type="NCBI Taxonomy" id="1168082"/>
    <lineage>
        <taxon>Bacteria</taxon>
        <taxon>Pseudomonadati</taxon>
        <taxon>Pseudomonadota</taxon>
        <taxon>Alphaproteobacteria</taxon>
        <taxon>Rhodospirillales</taxon>
        <taxon>Rhodospirillaceae</taxon>
    </lineage>
</organism>
<evidence type="ECO:0000256" key="3">
    <source>
        <dbReference type="ARBA" id="ARBA00022448"/>
    </source>
</evidence>
<comment type="caution">
    <text evidence="10">The sequence shown here is derived from an EMBL/GenBank/DDBJ whole genome shotgun (WGS) entry which is preliminary data.</text>
</comment>
<accession>A0ABW5DP99</accession>
<dbReference type="InterPro" id="IPR013525">
    <property type="entry name" value="ABC2_TM"/>
</dbReference>
<evidence type="ECO:0000256" key="7">
    <source>
        <dbReference type="ARBA" id="ARBA00023136"/>
    </source>
</evidence>
<dbReference type="Pfam" id="PF12698">
    <property type="entry name" value="ABC2_membrane_3"/>
    <property type="match status" value="1"/>
</dbReference>
<dbReference type="PROSITE" id="PS51012">
    <property type="entry name" value="ABC_TM2"/>
    <property type="match status" value="1"/>
</dbReference>
<dbReference type="RefSeq" id="WP_379875912.1">
    <property type="nucleotide sequence ID" value="NZ_JBHUIP010000006.1"/>
</dbReference>
<evidence type="ECO:0000256" key="6">
    <source>
        <dbReference type="ARBA" id="ARBA00022989"/>
    </source>
</evidence>
<evidence type="ECO:0000313" key="10">
    <source>
        <dbReference type="EMBL" id="MFD2262943.1"/>
    </source>
</evidence>
<feature type="transmembrane region" description="Helical" evidence="8">
    <location>
        <begin position="284"/>
        <end position="302"/>
    </location>
</feature>
<comment type="similarity">
    <text evidence="2">Belongs to the ABC-2 integral membrane protein family.</text>
</comment>
<feature type="transmembrane region" description="Helical" evidence="8">
    <location>
        <begin position="251"/>
        <end position="277"/>
    </location>
</feature>
<keyword evidence="4" id="KW-1003">Cell membrane</keyword>
<dbReference type="InterPro" id="IPR051449">
    <property type="entry name" value="ABC-2_transporter_component"/>
</dbReference>
<evidence type="ECO:0000256" key="2">
    <source>
        <dbReference type="ARBA" id="ARBA00007783"/>
    </source>
</evidence>
<protein>
    <submittedName>
        <fullName evidence="10">ABC transporter permease</fullName>
    </submittedName>
</protein>
<feature type="transmembrane region" description="Helical" evidence="8">
    <location>
        <begin position="20"/>
        <end position="40"/>
    </location>
</feature>
<keyword evidence="11" id="KW-1185">Reference proteome</keyword>
<keyword evidence="5 8" id="KW-0812">Transmembrane</keyword>
<evidence type="ECO:0000256" key="5">
    <source>
        <dbReference type="ARBA" id="ARBA00022692"/>
    </source>
</evidence>
<proteinExistence type="inferred from homology"/>
<evidence type="ECO:0000313" key="11">
    <source>
        <dbReference type="Proteomes" id="UP001597295"/>
    </source>
</evidence>
<dbReference type="EMBL" id="JBHUIP010000006">
    <property type="protein sequence ID" value="MFD2262943.1"/>
    <property type="molecule type" value="Genomic_DNA"/>
</dbReference>
<dbReference type="InterPro" id="IPR047817">
    <property type="entry name" value="ABC2_TM_bact-type"/>
</dbReference>
<name>A0ABW5DP99_9PROT</name>
<feature type="transmembrane region" description="Helical" evidence="8">
    <location>
        <begin position="222"/>
        <end position="245"/>
    </location>
</feature>
<keyword evidence="3" id="KW-0813">Transport</keyword>
<keyword evidence="7 8" id="KW-0472">Membrane</keyword>
<evidence type="ECO:0000256" key="4">
    <source>
        <dbReference type="ARBA" id="ARBA00022475"/>
    </source>
</evidence>
<reference evidence="11" key="1">
    <citation type="journal article" date="2019" name="Int. J. Syst. Evol. Microbiol.">
        <title>The Global Catalogue of Microorganisms (GCM) 10K type strain sequencing project: providing services to taxonomists for standard genome sequencing and annotation.</title>
        <authorList>
            <consortium name="The Broad Institute Genomics Platform"/>
            <consortium name="The Broad Institute Genome Sequencing Center for Infectious Disease"/>
            <person name="Wu L."/>
            <person name="Ma J."/>
        </authorList>
    </citation>
    <scope>NUCLEOTIDE SEQUENCE [LARGE SCALE GENOMIC DNA]</scope>
    <source>
        <strain evidence="11">CGMCC 1.19062</strain>
    </source>
</reference>
<dbReference type="PANTHER" id="PTHR30294:SF47">
    <property type="entry name" value="INNER MEMBRANE TRANSPORT PERMEASE YHHJ"/>
    <property type="match status" value="1"/>
</dbReference>
<dbReference type="PANTHER" id="PTHR30294">
    <property type="entry name" value="MEMBRANE COMPONENT OF ABC TRANSPORTER YHHJ-RELATED"/>
    <property type="match status" value="1"/>
</dbReference>
<sequence>MSVIWLLLVKELHSLWRDRFMLGLVLYSFTAAVYIQAYGISHDLHNAPIGIVDGDRSPLSQAITDSLRAPFFQPPVAITAGEIDQAMDQARLIFVLDIPEGFQADLAAGRAPTIQLLIDATALMQAGLGATYIQSLVADEIARFKTGRLEQGRAAVGLQVRVAFNQSLATAWFTGTMALITNITMLSVLLTGAALQREREHGTLEHVLTMPVQPIEIMLSKVLGTGLVILVLTAISLLGILHWLIGMPLAGSIGLFLAGSVFYLFFTTSLGIFLGTLARSMAQLGLLFILVVLPMNLLSGGMTPLESMPEWLQTATRISPTTQYVAFAQAILYRGASLDVVWGEMAATFGIGLLFFVFSLTRFRAFLAAQQ</sequence>
<feature type="domain" description="ABC transmembrane type-2" evidence="9">
    <location>
        <begin position="126"/>
        <end position="366"/>
    </location>
</feature>
<gene>
    <name evidence="10" type="ORF">ACFSM5_08600</name>
</gene>
<dbReference type="Gene3D" id="3.40.1710.10">
    <property type="entry name" value="abc type-2 transporter like domain"/>
    <property type="match status" value="1"/>
</dbReference>
<evidence type="ECO:0000256" key="1">
    <source>
        <dbReference type="ARBA" id="ARBA00004651"/>
    </source>
</evidence>
<keyword evidence="6 8" id="KW-1133">Transmembrane helix</keyword>
<evidence type="ECO:0000259" key="9">
    <source>
        <dbReference type="PROSITE" id="PS51012"/>
    </source>
</evidence>